<reference evidence="2 3" key="1">
    <citation type="journal article" date="2018" name="Biotechnol. Biofuels">
        <title>Integrative visual omics of the white-rot fungus Polyporus brumalis exposes the biotechnological potential of its oxidative enzymes for delignifying raw plant biomass.</title>
        <authorList>
            <person name="Miyauchi S."/>
            <person name="Rancon A."/>
            <person name="Drula E."/>
            <person name="Hage H."/>
            <person name="Chaduli D."/>
            <person name="Favel A."/>
            <person name="Grisel S."/>
            <person name="Henrissat B."/>
            <person name="Herpoel-Gimbert I."/>
            <person name="Ruiz-Duenas F.J."/>
            <person name="Chevret D."/>
            <person name="Hainaut M."/>
            <person name="Lin J."/>
            <person name="Wang M."/>
            <person name="Pangilinan J."/>
            <person name="Lipzen A."/>
            <person name="Lesage-Meessen L."/>
            <person name="Navarro D."/>
            <person name="Riley R."/>
            <person name="Grigoriev I.V."/>
            <person name="Zhou S."/>
            <person name="Raouche S."/>
            <person name="Rosso M.N."/>
        </authorList>
    </citation>
    <scope>NUCLEOTIDE SEQUENCE [LARGE SCALE GENOMIC DNA]</scope>
    <source>
        <strain evidence="2 3">BRFM 1820</strain>
    </source>
</reference>
<dbReference type="EMBL" id="KZ857437">
    <property type="protein sequence ID" value="RDX45473.1"/>
    <property type="molecule type" value="Genomic_DNA"/>
</dbReference>
<keyword evidence="1" id="KW-0732">Signal</keyword>
<sequence length="165" mass="17238">MRTSTVVASLAAFFAGAVQAVTPAVTPQFEALFVGVLEIGDVGTINNTTFGSRLYAPITGGNLTDLVSGQLAGTVLAGSSDTGIISQSGIFFPDAVLSVRWEVDQQLAYLRAAGVGKIFVSDLAYVHLETESETYSALNSRFLLGNVTFLEGDQSHAVLTIFGAV</sequence>
<keyword evidence="3" id="KW-1185">Reference proteome</keyword>
<evidence type="ECO:0000256" key="1">
    <source>
        <dbReference type="SAM" id="SignalP"/>
    </source>
</evidence>
<organism evidence="2 3">
    <name type="scientific">Lentinus brumalis</name>
    <dbReference type="NCBI Taxonomy" id="2498619"/>
    <lineage>
        <taxon>Eukaryota</taxon>
        <taxon>Fungi</taxon>
        <taxon>Dikarya</taxon>
        <taxon>Basidiomycota</taxon>
        <taxon>Agaricomycotina</taxon>
        <taxon>Agaricomycetes</taxon>
        <taxon>Polyporales</taxon>
        <taxon>Polyporaceae</taxon>
        <taxon>Lentinus</taxon>
    </lineage>
</organism>
<dbReference type="AlphaFoldDB" id="A0A371CYX7"/>
<feature type="signal peptide" evidence="1">
    <location>
        <begin position="1"/>
        <end position="20"/>
    </location>
</feature>
<protein>
    <submittedName>
        <fullName evidence="2">Uncharacterized protein</fullName>
    </submittedName>
</protein>
<dbReference type="OrthoDB" id="2749676at2759"/>
<name>A0A371CYX7_9APHY</name>
<feature type="chain" id="PRO_5017067419" evidence="1">
    <location>
        <begin position="21"/>
        <end position="165"/>
    </location>
</feature>
<evidence type="ECO:0000313" key="2">
    <source>
        <dbReference type="EMBL" id="RDX45473.1"/>
    </source>
</evidence>
<gene>
    <name evidence="2" type="ORF">OH76DRAFT_1486300</name>
</gene>
<proteinExistence type="predicted"/>
<dbReference type="Proteomes" id="UP000256964">
    <property type="component" value="Unassembled WGS sequence"/>
</dbReference>
<evidence type="ECO:0000313" key="3">
    <source>
        <dbReference type="Proteomes" id="UP000256964"/>
    </source>
</evidence>
<dbReference type="Gene3D" id="2.40.160.20">
    <property type="match status" value="1"/>
</dbReference>
<accession>A0A371CYX7</accession>